<evidence type="ECO:0000313" key="4">
    <source>
        <dbReference type="Proteomes" id="UP000011761"/>
    </source>
</evidence>
<reference evidence="3 4" key="1">
    <citation type="journal article" date="2012" name="PLoS Pathog.">
        <title>Diverse lifestyles and strategies of plant pathogenesis encoded in the genomes of eighteen Dothideomycetes fungi.</title>
        <authorList>
            <person name="Ohm R.A."/>
            <person name="Feau N."/>
            <person name="Henrissat B."/>
            <person name="Schoch C.L."/>
            <person name="Horwitz B.A."/>
            <person name="Barry K.W."/>
            <person name="Condon B.J."/>
            <person name="Copeland A.C."/>
            <person name="Dhillon B."/>
            <person name="Glaser F."/>
            <person name="Hesse C.N."/>
            <person name="Kosti I."/>
            <person name="LaButti K."/>
            <person name="Lindquist E.A."/>
            <person name="Lucas S."/>
            <person name="Salamov A.A."/>
            <person name="Bradshaw R.E."/>
            <person name="Ciuffetti L."/>
            <person name="Hamelin R.C."/>
            <person name="Kema G.H.J."/>
            <person name="Lawrence C."/>
            <person name="Scott J.A."/>
            <person name="Spatafora J.W."/>
            <person name="Turgeon B.G."/>
            <person name="de Wit P.J.G.M."/>
            <person name="Zhong S."/>
            <person name="Goodwin S.B."/>
            <person name="Grigoriev I.V."/>
        </authorList>
    </citation>
    <scope>NUCLEOTIDE SEQUENCE [LARGE SCALE GENOMIC DNA]</scope>
    <source>
        <strain evidence="3 4">UAMH 10762</strain>
    </source>
</reference>
<feature type="transmembrane region" description="Helical" evidence="1">
    <location>
        <begin position="20"/>
        <end position="41"/>
    </location>
</feature>
<dbReference type="Pfam" id="PF24803">
    <property type="entry name" value="DUF7704"/>
    <property type="match status" value="1"/>
</dbReference>
<dbReference type="Proteomes" id="UP000011761">
    <property type="component" value="Unassembled WGS sequence"/>
</dbReference>
<proteinExistence type="predicted"/>
<name>M2N8Q3_BAUPA</name>
<dbReference type="OMA" id="AFFTHFR"/>
<feature type="transmembrane region" description="Helical" evidence="1">
    <location>
        <begin position="70"/>
        <end position="89"/>
    </location>
</feature>
<dbReference type="InterPro" id="IPR056121">
    <property type="entry name" value="DUF7704"/>
</dbReference>
<dbReference type="PANTHER" id="PTHR37019:SF1">
    <property type="entry name" value="EXPERA DOMAIN-CONTAINING PROTEIN"/>
    <property type="match status" value="1"/>
</dbReference>
<dbReference type="GeneID" id="19109431"/>
<dbReference type="eggNOG" id="ENOG502S3HU">
    <property type="taxonomic scope" value="Eukaryota"/>
</dbReference>
<evidence type="ECO:0000256" key="1">
    <source>
        <dbReference type="SAM" id="Phobius"/>
    </source>
</evidence>
<protein>
    <recommendedName>
        <fullName evidence="2">DUF7704 domain-containing protein</fullName>
    </recommendedName>
</protein>
<evidence type="ECO:0000313" key="3">
    <source>
        <dbReference type="EMBL" id="EMD00504.1"/>
    </source>
</evidence>
<dbReference type="OrthoDB" id="5313995at2759"/>
<dbReference type="PANTHER" id="PTHR37019">
    <property type="entry name" value="CHROMOSOME 1, WHOLE GENOME SHOTGUN SEQUENCE"/>
    <property type="match status" value="1"/>
</dbReference>
<evidence type="ECO:0000259" key="2">
    <source>
        <dbReference type="Pfam" id="PF24803"/>
    </source>
</evidence>
<accession>M2N8Q3</accession>
<gene>
    <name evidence="3" type="ORF">BAUCODRAFT_172118</name>
</gene>
<keyword evidence="1" id="KW-0472">Membrane</keyword>
<organism evidence="3 4">
    <name type="scientific">Baudoinia panamericana (strain UAMH 10762)</name>
    <name type="common">Angels' share fungus</name>
    <name type="synonym">Baudoinia compniacensis (strain UAMH 10762)</name>
    <dbReference type="NCBI Taxonomy" id="717646"/>
    <lineage>
        <taxon>Eukaryota</taxon>
        <taxon>Fungi</taxon>
        <taxon>Dikarya</taxon>
        <taxon>Ascomycota</taxon>
        <taxon>Pezizomycotina</taxon>
        <taxon>Dothideomycetes</taxon>
        <taxon>Dothideomycetidae</taxon>
        <taxon>Mycosphaerellales</taxon>
        <taxon>Teratosphaeriaceae</taxon>
        <taxon>Baudoinia</taxon>
    </lineage>
</organism>
<dbReference type="EMBL" id="KB445550">
    <property type="protein sequence ID" value="EMD00504.1"/>
    <property type="molecule type" value="Genomic_DNA"/>
</dbReference>
<feature type="transmembrane region" description="Helical" evidence="1">
    <location>
        <begin position="101"/>
        <end position="128"/>
    </location>
</feature>
<dbReference type="RefSeq" id="XP_007671688.1">
    <property type="nucleotide sequence ID" value="XM_007673498.1"/>
</dbReference>
<feature type="transmembrane region" description="Helical" evidence="1">
    <location>
        <begin position="140"/>
        <end position="158"/>
    </location>
</feature>
<feature type="domain" description="DUF7704" evidence="2">
    <location>
        <begin position="16"/>
        <end position="157"/>
    </location>
</feature>
<keyword evidence="1" id="KW-0812">Transmembrane</keyword>
<dbReference type="AlphaFoldDB" id="M2N8Q3"/>
<keyword evidence="4" id="KW-1185">Reference proteome</keyword>
<dbReference type="KEGG" id="bcom:BAUCODRAFT_172118"/>
<sequence>MAQQARTVSGSAAVPVIPLIYRLFFLYIEPVFTAIGAIYALDVFGLQHEYMQLTYPTSAGLLGASKRESIILNQLGNMYFIFAFNEALVLRATNDLRVWRIFLLGLLIADLGHLYSVHSVGVGIYWSAWAWNSMYWGNLGFVYLGATMRTCFLLGLGLQPSSPRKVKT</sequence>
<dbReference type="HOGENOM" id="CLU_112091_0_0_1"/>
<keyword evidence="1" id="KW-1133">Transmembrane helix</keyword>